<keyword evidence="10" id="KW-1185">Reference proteome</keyword>
<dbReference type="AlphaFoldDB" id="A0AAE3P019"/>
<keyword evidence="3" id="KW-0813">Transport</keyword>
<dbReference type="InterPro" id="IPR002549">
    <property type="entry name" value="AI-2E-like"/>
</dbReference>
<comment type="similarity">
    <text evidence="2">Belongs to the autoinducer-2 exporter (AI-2E) (TC 2.A.86) family.</text>
</comment>
<feature type="transmembrane region" description="Helical" evidence="8">
    <location>
        <begin position="149"/>
        <end position="167"/>
    </location>
</feature>
<comment type="caution">
    <text evidence="9">The sequence shown here is derived from an EMBL/GenBank/DDBJ whole genome shotgun (WGS) entry which is preliminary data.</text>
</comment>
<dbReference type="PANTHER" id="PTHR21716:SF53">
    <property type="entry name" value="PERMEASE PERM-RELATED"/>
    <property type="match status" value="1"/>
</dbReference>
<evidence type="ECO:0000256" key="2">
    <source>
        <dbReference type="ARBA" id="ARBA00009773"/>
    </source>
</evidence>
<feature type="transmembrane region" description="Helical" evidence="8">
    <location>
        <begin position="263"/>
        <end position="282"/>
    </location>
</feature>
<evidence type="ECO:0000256" key="3">
    <source>
        <dbReference type="ARBA" id="ARBA00022448"/>
    </source>
</evidence>
<keyword evidence="5 8" id="KW-0812">Transmembrane</keyword>
<keyword evidence="4" id="KW-1003">Cell membrane</keyword>
<gene>
    <name evidence="9" type="ORF">P0M35_06580</name>
</gene>
<dbReference type="EMBL" id="JARGDL010000007">
    <property type="protein sequence ID" value="MDF1611809.1"/>
    <property type="molecule type" value="Genomic_DNA"/>
</dbReference>
<evidence type="ECO:0000256" key="1">
    <source>
        <dbReference type="ARBA" id="ARBA00004651"/>
    </source>
</evidence>
<reference evidence="9" key="1">
    <citation type="submission" date="2023-03" db="EMBL/GenBank/DDBJ databases">
        <title>Stygiobacter electus gen. nov., sp. nov., facultatively anaerobic thermotolerant bacterium of the class Ignavibacteria from a well of Yessentuki mineral water deposit.</title>
        <authorList>
            <person name="Podosokorskaya O.A."/>
            <person name="Elcheninov A.G."/>
            <person name="Petrova N.F."/>
            <person name="Zavarzina D.G."/>
            <person name="Kublanov I.V."/>
            <person name="Merkel A.Y."/>
        </authorList>
    </citation>
    <scope>NUCLEOTIDE SEQUENCE</scope>
    <source>
        <strain evidence="9">09-Me</strain>
    </source>
</reference>
<dbReference type="PANTHER" id="PTHR21716">
    <property type="entry name" value="TRANSMEMBRANE PROTEIN"/>
    <property type="match status" value="1"/>
</dbReference>
<feature type="transmembrane region" description="Helical" evidence="8">
    <location>
        <begin position="233"/>
        <end position="256"/>
    </location>
</feature>
<comment type="subcellular location">
    <subcellularLocation>
        <location evidence="1">Cell membrane</location>
        <topology evidence="1">Multi-pass membrane protein</topology>
    </subcellularLocation>
</comment>
<evidence type="ECO:0000256" key="5">
    <source>
        <dbReference type="ARBA" id="ARBA00022692"/>
    </source>
</evidence>
<keyword evidence="7 8" id="KW-0472">Membrane</keyword>
<feature type="transmembrane region" description="Helical" evidence="8">
    <location>
        <begin position="207"/>
        <end position="227"/>
    </location>
</feature>
<feature type="transmembrane region" description="Helical" evidence="8">
    <location>
        <begin position="60"/>
        <end position="81"/>
    </location>
</feature>
<dbReference type="Pfam" id="PF01594">
    <property type="entry name" value="AI-2E_transport"/>
    <property type="match status" value="1"/>
</dbReference>
<accession>A0AAE3P019</accession>
<proteinExistence type="inferred from homology"/>
<keyword evidence="6 8" id="KW-1133">Transmembrane helix</keyword>
<sequence>MEKKKYFLWVGFIVGLITLIILSFIFIKNSLIILISSVLISFIFKPVVDFFEKKKIPRSVSVLIIFFICSLLLFVSLYLLIPQLIVQTNHLLENLTEEKIKLILTSLEESIISKFPFLNKVDLTNQFAKFLSDFFINISNNLSKLVTNLFSFFAVLFIIPFLTFFLLKDSKLIVEEIINLSPSKYSELTKYVVSKTTHQLSRYVRGWILDAFIVGSLIAIGLTILGINNSISIGFIAGLGHLIPYFGPVIGGLPALIISLFQYGDFSMLPALIILFAVVYTFDNGIIQPKIFSKSTDLHPVVIIFLILIGNELLGLLGMLIAIPATTVIKTIIKEVKIGLQLYKTREN</sequence>
<evidence type="ECO:0000256" key="6">
    <source>
        <dbReference type="ARBA" id="ARBA00022989"/>
    </source>
</evidence>
<dbReference type="GO" id="GO:0055085">
    <property type="term" value="P:transmembrane transport"/>
    <property type="evidence" value="ECO:0007669"/>
    <property type="project" value="TreeGrafter"/>
</dbReference>
<evidence type="ECO:0000313" key="10">
    <source>
        <dbReference type="Proteomes" id="UP001221302"/>
    </source>
</evidence>
<dbReference type="GO" id="GO:0005886">
    <property type="term" value="C:plasma membrane"/>
    <property type="evidence" value="ECO:0007669"/>
    <property type="project" value="UniProtKB-SubCell"/>
</dbReference>
<evidence type="ECO:0000256" key="7">
    <source>
        <dbReference type="ARBA" id="ARBA00023136"/>
    </source>
</evidence>
<evidence type="ECO:0000256" key="8">
    <source>
        <dbReference type="SAM" id="Phobius"/>
    </source>
</evidence>
<dbReference type="RefSeq" id="WP_321535576.1">
    <property type="nucleotide sequence ID" value="NZ_JARGDL010000007.1"/>
</dbReference>
<feature type="transmembrane region" description="Helical" evidence="8">
    <location>
        <begin position="7"/>
        <end position="25"/>
    </location>
</feature>
<protein>
    <submittedName>
        <fullName evidence="9">AI-2E family transporter</fullName>
    </submittedName>
</protein>
<feature type="transmembrane region" description="Helical" evidence="8">
    <location>
        <begin position="302"/>
        <end position="323"/>
    </location>
</feature>
<feature type="transmembrane region" description="Helical" evidence="8">
    <location>
        <begin position="31"/>
        <end position="48"/>
    </location>
</feature>
<organism evidence="9 10">
    <name type="scientific">Stygiobacter electus</name>
    <dbReference type="NCBI Taxonomy" id="3032292"/>
    <lineage>
        <taxon>Bacteria</taxon>
        <taxon>Pseudomonadati</taxon>
        <taxon>Ignavibacteriota</taxon>
        <taxon>Ignavibacteria</taxon>
        <taxon>Ignavibacteriales</taxon>
        <taxon>Melioribacteraceae</taxon>
        <taxon>Stygiobacter</taxon>
    </lineage>
</organism>
<evidence type="ECO:0000256" key="4">
    <source>
        <dbReference type="ARBA" id="ARBA00022475"/>
    </source>
</evidence>
<dbReference type="Proteomes" id="UP001221302">
    <property type="component" value="Unassembled WGS sequence"/>
</dbReference>
<evidence type="ECO:0000313" key="9">
    <source>
        <dbReference type="EMBL" id="MDF1611809.1"/>
    </source>
</evidence>
<name>A0AAE3P019_9BACT</name>